<evidence type="ECO:0000313" key="2">
    <source>
        <dbReference type="Proteomes" id="UP000639004"/>
    </source>
</evidence>
<reference evidence="1 2" key="1">
    <citation type="submission" date="2020-12" db="EMBL/GenBank/DDBJ databases">
        <title>Enhanced detection system for hospital associated transmission using whole genome sequencing surveillance.</title>
        <authorList>
            <person name="Harrison L.H."/>
            <person name="Van Tyne D."/>
            <person name="Marsh J.W."/>
            <person name="Griffith M.P."/>
            <person name="Snyder D.J."/>
            <person name="Cooper V.S."/>
            <person name="Mustapha M."/>
        </authorList>
    </citation>
    <scope>NUCLEOTIDE SEQUENCE [LARGE SCALE GENOMIC DNA]</scope>
    <source>
        <strain evidence="1 2">SER00238</strain>
    </source>
</reference>
<organism evidence="1 2">
    <name type="scientific">Serratia proteamaculans</name>
    <dbReference type="NCBI Taxonomy" id="28151"/>
    <lineage>
        <taxon>Bacteria</taxon>
        <taxon>Pseudomonadati</taxon>
        <taxon>Pseudomonadota</taxon>
        <taxon>Gammaproteobacteria</taxon>
        <taxon>Enterobacterales</taxon>
        <taxon>Yersiniaceae</taxon>
        <taxon>Serratia</taxon>
    </lineage>
</organism>
<evidence type="ECO:0000313" key="1">
    <source>
        <dbReference type="EMBL" id="MBI6181346.1"/>
    </source>
</evidence>
<proteinExistence type="predicted"/>
<dbReference type="RefSeq" id="WP_129934475.1">
    <property type="nucleotide sequence ID" value="NZ_CAMIPQ010000001.1"/>
</dbReference>
<dbReference type="Proteomes" id="UP000639004">
    <property type="component" value="Unassembled WGS sequence"/>
</dbReference>
<protein>
    <submittedName>
        <fullName evidence="1">Uncharacterized protein</fullName>
    </submittedName>
</protein>
<keyword evidence="2" id="KW-1185">Reference proteome</keyword>
<comment type="caution">
    <text evidence="1">The sequence shown here is derived from an EMBL/GenBank/DDBJ whole genome shotgun (WGS) entry which is preliminary data.</text>
</comment>
<name>A0ABS0TVK2_SERPR</name>
<gene>
    <name evidence="1" type="ORF">JEQ07_13175</name>
</gene>
<dbReference type="EMBL" id="JAEHSL010000009">
    <property type="protein sequence ID" value="MBI6181346.1"/>
    <property type="molecule type" value="Genomic_DNA"/>
</dbReference>
<sequence>MVFWLPKEEVIPEYSNPYANLVRLLSRVALYCHWLRIYSPSDLSLVCIPENFLLGKRLFLSHINDSVITGIAKCLVWRGLRQKTSWFCHD</sequence>
<accession>A0ABS0TVK2</accession>